<dbReference type="PANTHER" id="PTHR43030">
    <property type="entry name" value="PHOSPHOENOLPYRUVATE SYNTHASE"/>
    <property type="match status" value="1"/>
</dbReference>
<evidence type="ECO:0000256" key="4">
    <source>
        <dbReference type="ARBA" id="ARBA00007837"/>
    </source>
</evidence>
<evidence type="ECO:0000313" key="17">
    <source>
        <dbReference type="Proteomes" id="UP001193389"/>
    </source>
</evidence>
<sequence length="810" mass="91274">MKLYFRLIQFVFALLPVIAVGQSVYSGKVTDTQTHFPIAGAVVSAIGSEAQTTTNNLGYFTLNTGSDTTPDTEDYQVEAVNGIILWNSKKVIDVWIANVLGQISGKVYRAQTGSGQINMTNFANGIYLLNITCNGVRKTHKLIKARNALLSETLSPKAISQNESLQQNAGSASDSLVISSSGYYPQKYAFQKTGETYELLKLNNGNIDYLNRLIRPEAFTLLQGAPLNPSYGEVKSVKVVYSISDNSIYYTNSEKHLIHFYFCRDVLGYNKGHAMFNQEQYTRNVNRKYILASLNHFTSSDRYTLEFFAGDELDCSDIEKVYNKIAQTAWIGSKLYFYANATKWEGCTNVPIITSRELYNGQNYQALNPESNYGYLRKIEASELGQTYLGRHDIVVLNSIPIDISVVAGIITTEFQTPLSHINVLSHNRGTPNMALRDGWTNPKIEKLLNKLVYLKVSLDSFNIREATLQEAELFWAQKEPQTIHQLKSDINTKGLIDLTKADVNSVSLIGGKAANFAELKKINVANYGVLPMPEGDFAIPFSYYYNHIKKYGLDVFIDSMLKDPVFRTDAAWRDKQLKILRDSIKKSPLDPELLQQVVQHLSITGNFMDFRFRSSTNAEDIEGFNGAGLYESYTGSLSNPDKPVDKAIRKVWASLWSYAAFEERDYFKIDHQTIAMGILVHRSYPAEAANGVAITENLYNAFNPGITVNVQVGEISVVNPEEKYLPDQLICYTFSSENIYEYLNHSNVPGMEGKTVMTDEELTLLKRFCVAIHNHYCTLNTVCKPMDIEFKVDLINGERKIYIKQARLY</sequence>
<proteinExistence type="inferred from homology"/>
<organism evidence="16 17">
    <name type="scientific">Aquipluma nitroreducens</name>
    <dbReference type="NCBI Taxonomy" id="2010828"/>
    <lineage>
        <taxon>Bacteria</taxon>
        <taxon>Pseudomonadati</taxon>
        <taxon>Bacteroidota</taxon>
        <taxon>Bacteroidia</taxon>
        <taxon>Marinilabiliales</taxon>
        <taxon>Prolixibacteraceae</taxon>
        <taxon>Aquipluma</taxon>
    </lineage>
</organism>
<feature type="domain" description="Pyruvate phosphate dikinase AMP/ATP-binding" evidence="15">
    <location>
        <begin position="508"/>
        <end position="808"/>
    </location>
</feature>
<dbReference type="KEGG" id="anf:AQPE_3475"/>
<evidence type="ECO:0000256" key="2">
    <source>
        <dbReference type="ARBA" id="ARBA00002988"/>
    </source>
</evidence>
<evidence type="ECO:0000256" key="9">
    <source>
        <dbReference type="ARBA" id="ARBA00022741"/>
    </source>
</evidence>
<evidence type="ECO:0000256" key="5">
    <source>
        <dbReference type="ARBA" id="ARBA00011996"/>
    </source>
</evidence>
<dbReference type="InterPro" id="IPR013815">
    <property type="entry name" value="ATP_grasp_subdomain_1"/>
</dbReference>
<dbReference type="InterPro" id="IPR026444">
    <property type="entry name" value="Secre_tail"/>
</dbReference>
<keyword evidence="8" id="KW-0479">Metal-binding</keyword>
<evidence type="ECO:0000256" key="1">
    <source>
        <dbReference type="ARBA" id="ARBA00001946"/>
    </source>
</evidence>
<comment type="function">
    <text evidence="2">Catalyzes the phosphorylation of pyruvate to phosphoenolpyruvate.</text>
</comment>
<dbReference type="Pfam" id="PF01326">
    <property type="entry name" value="PPDK_N"/>
    <property type="match status" value="1"/>
</dbReference>
<evidence type="ECO:0000256" key="10">
    <source>
        <dbReference type="ARBA" id="ARBA00022777"/>
    </source>
</evidence>
<evidence type="ECO:0000256" key="8">
    <source>
        <dbReference type="ARBA" id="ARBA00022723"/>
    </source>
</evidence>
<evidence type="ECO:0000256" key="11">
    <source>
        <dbReference type="ARBA" id="ARBA00022840"/>
    </source>
</evidence>
<evidence type="ECO:0000256" key="3">
    <source>
        <dbReference type="ARBA" id="ARBA00004742"/>
    </source>
</evidence>
<dbReference type="InterPro" id="IPR006319">
    <property type="entry name" value="PEP_synth"/>
</dbReference>
<dbReference type="InterPro" id="IPR008969">
    <property type="entry name" value="CarboxyPept-like_regulatory"/>
</dbReference>
<dbReference type="GO" id="GO:0005524">
    <property type="term" value="F:ATP binding"/>
    <property type="evidence" value="ECO:0007669"/>
    <property type="project" value="UniProtKB-KW"/>
</dbReference>
<dbReference type="PANTHER" id="PTHR43030:SF1">
    <property type="entry name" value="PHOSPHOENOLPYRUVATE SYNTHASE"/>
    <property type="match status" value="1"/>
</dbReference>
<protein>
    <recommendedName>
        <fullName evidence="6">Phosphoenolpyruvate synthase</fullName>
        <ecNumber evidence="5">2.7.9.2</ecNumber>
    </recommendedName>
    <alternativeName>
        <fullName evidence="13">Pyruvate, water dikinase</fullName>
    </alternativeName>
</protein>
<dbReference type="GO" id="GO:0046872">
    <property type="term" value="F:metal ion binding"/>
    <property type="evidence" value="ECO:0007669"/>
    <property type="project" value="UniProtKB-KW"/>
</dbReference>
<evidence type="ECO:0000313" key="16">
    <source>
        <dbReference type="EMBL" id="BBE19295.1"/>
    </source>
</evidence>
<dbReference type="EC" id="2.7.9.2" evidence="5"/>
<dbReference type="GO" id="GO:0008986">
    <property type="term" value="F:pyruvate, water dikinase activity"/>
    <property type="evidence" value="ECO:0007669"/>
    <property type="project" value="UniProtKB-EC"/>
</dbReference>
<evidence type="ECO:0000256" key="12">
    <source>
        <dbReference type="ARBA" id="ARBA00022842"/>
    </source>
</evidence>
<dbReference type="SUPFAM" id="SSF49464">
    <property type="entry name" value="Carboxypeptidase regulatory domain-like"/>
    <property type="match status" value="1"/>
</dbReference>
<keyword evidence="12" id="KW-0460">Magnesium</keyword>
<evidence type="ECO:0000259" key="15">
    <source>
        <dbReference type="Pfam" id="PF01326"/>
    </source>
</evidence>
<evidence type="ECO:0000256" key="13">
    <source>
        <dbReference type="ARBA" id="ARBA00033470"/>
    </source>
</evidence>
<comment type="catalytic activity">
    <reaction evidence="14">
        <text>pyruvate + ATP + H2O = phosphoenolpyruvate + AMP + phosphate + 2 H(+)</text>
        <dbReference type="Rhea" id="RHEA:11364"/>
        <dbReference type="ChEBI" id="CHEBI:15361"/>
        <dbReference type="ChEBI" id="CHEBI:15377"/>
        <dbReference type="ChEBI" id="CHEBI:15378"/>
        <dbReference type="ChEBI" id="CHEBI:30616"/>
        <dbReference type="ChEBI" id="CHEBI:43474"/>
        <dbReference type="ChEBI" id="CHEBI:58702"/>
        <dbReference type="ChEBI" id="CHEBI:456215"/>
        <dbReference type="EC" id="2.7.9.2"/>
    </reaction>
</comment>
<dbReference type="AlphaFoldDB" id="A0A5K7SCT8"/>
<keyword evidence="7" id="KW-0808">Transferase</keyword>
<dbReference type="InterPro" id="IPR002192">
    <property type="entry name" value="PPDK_AMP/ATP-bd"/>
</dbReference>
<dbReference type="UniPathway" id="UPA00138"/>
<dbReference type="Gene3D" id="3.30.1490.20">
    <property type="entry name" value="ATP-grasp fold, A domain"/>
    <property type="match status" value="1"/>
</dbReference>
<dbReference type="Gene3D" id="2.60.40.1120">
    <property type="entry name" value="Carboxypeptidase-like, regulatory domain"/>
    <property type="match status" value="1"/>
</dbReference>
<keyword evidence="10" id="KW-0418">Kinase</keyword>
<dbReference type="SUPFAM" id="SSF56059">
    <property type="entry name" value="Glutathione synthetase ATP-binding domain-like"/>
    <property type="match status" value="1"/>
</dbReference>
<keyword evidence="11" id="KW-0067">ATP-binding</keyword>
<dbReference type="EMBL" id="AP018694">
    <property type="protein sequence ID" value="BBE19295.1"/>
    <property type="molecule type" value="Genomic_DNA"/>
</dbReference>
<keyword evidence="9" id="KW-0547">Nucleotide-binding</keyword>
<dbReference type="Proteomes" id="UP001193389">
    <property type="component" value="Chromosome"/>
</dbReference>
<evidence type="ECO:0000256" key="14">
    <source>
        <dbReference type="ARBA" id="ARBA00047700"/>
    </source>
</evidence>
<comment type="similarity">
    <text evidence="4">Belongs to the PEP-utilizing enzyme family.</text>
</comment>
<comment type="pathway">
    <text evidence="3">Carbohydrate biosynthesis; gluconeogenesis.</text>
</comment>
<dbReference type="NCBIfam" id="TIGR04183">
    <property type="entry name" value="Por_Secre_tail"/>
    <property type="match status" value="1"/>
</dbReference>
<dbReference type="GO" id="GO:0006094">
    <property type="term" value="P:gluconeogenesis"/>
    <property type="evidence" value="ECO:0007669"/>
    <property type="project" value="UniProtKB-UniPathway"/>
</dbReference>
<dbReference type="RefSeq" id="WP_318347554.1">
    <property type="nucleotide sequence ID" value="NZ_AP018694.1"/>
</dbReference>
<gene>
    <name evidence="16" type="ORF">AQPE_3475</name>
</gene>
<keyword evidence="17" id="KW-1185">Reference proteome</keyword>
<comment type="cofactor">
    <cofactor evidence="1">
        <name>Mg(2+)</name>
        <dbReference type="ChEBI" id="CHEBI:18420"/>
    </cofactor>
</comment>
<name>A0A5K7SCT8_9BACT</name>
<accession>A0A5K7SCT8</accession>
<reference evidence="16" key="1">
    <citation type="journal article" date="2020" name="Int. J. Syst. Evol. Microbiol.">
        <title>Aquipluma nitroreducens gen. nov. sp. nov., a novel facultatively anaerobic bacterium isolated from a freshwater lake.</title>
        <authorList>
            <person name="Watanabe M."/>
            <person name="Kojima H."/>
            <person name="Fukui M."/>
        </authorList>
    </citation>
    <scope>NUCLEOTIDE SEQUENCE</scope>
    <source>
        <strain evidence="16">MeG22</strain>
    </source>
</reference>
<evidence type="ECO:0000256" key="7">
    <source>
        <dbReference type="ARBA" id="ARBA00022679"/>
    </source>
</evidence>
<evidence type="ECO:0000256" key="6">
    <source>
        <dbReference type="ARBA" id="ARBA00021623"/>
    </source>
</evidence>